<evidence type="ECO:0000313" key="1">
    <source>
        <dbReference type="EMBL" id="QJA68387.1"/>
    </source>
</evidence>
<dbReference type="EMBL" id="MT141612">
    <property type="protein sequence ID" value="QJA68387.1"/>
    <property type="molecule type" value="Genomic_DNA"/>
</dbReference>
<gene>
    <name evidence="1" type="ORF">MM415A06905_0009</name>
    <name evidence="2" type="ORF">MM415B05390_0008</name>
</gene>
<dbReference type="AlphaFoldDB" id="A0A6M3LS64"/>
<proteinExistence type="predicted"/>
<evidence type="ECO:0000313" key="2">
    <source>
        <dbReference type="EMBL" id="QJA95425.1"/>
    </source>
</evidence>
<name>A0A6M3LS64_9ZZZZ</name>
<organism evidence="2">
    <name type="scientific">viral metagenome</name>
    <dbReference type="NCBI Taxonomy" id="1070528"/>
    <lineage>
        <taxon>unclassified sequences</taxon>
        <taxon>metagenomes</taxon>
        <taxon>organismal metagenomes</taxon>
    </lineage>
</organism>
<accession>A0A6M3LS64</accession>
<dbReference type="EMBL" id="MT143313">
    <property type="protein sequence ID" value="QJA95425.1"/>
    <property type="molecule type" value="Genomic_DNA"/>
</dbReference>
<protein>
    <submittedName>
        <fullName evidence="2">Uncharacterized protein</fullName>
    </submittedName>
</protein>
<reference evidence="2" key="1">
    <citation type="submission" date="2020-03" db="EMBL/GenBank/DDBJ databases">
        <title>The deep terrestrial virosphere.</title>
        <authorList>
            <person name="Holmfeldt K."/>
            <person name="Nilsson E."/>
            <person name="Simone D."/>
            <person name="Lopez-Fernandez M."/>
            <person name="Wu X."/>
            <person name="de Brujin I."/>
            <person name="Lundin D."/>
            <person name="Andersson A."/>
            <person name="Bertilsson S."/>
            <person name="Dopson M."/>
        </authorList>
    </citation>
    <scope>NUCLEOTIDE SEQUENCE</scope>
    <source>
        <strain evidence="1">MM415A06905</strain>
        <strain evidence="2">MM415B05390</strain>
    </source>
</reference>
<sequence length="68" mass="7950">MEMEYRVVVRHLSKIEEDVWSVHEYYPAVDEISETPVVVTSTGAGELRETILRIQDAMSRPPLLWEDF</sequence>